<reference evidence="2" key="1">
    <citation type="submission" date="2016-10" db="EMBL/GenBank/DDBJ databases">
        <authorList>
            <person name="Varghese N."/>
            <person name="Submissions S."/>
        </authorList>
    </citation>
    <scope>NUCLEOTIDE SEQUENCE [LARGE SCALE GENOMIC DNA]</scope>
    <source>
        <strain evidence="2">DSM 40318</strain>
    </source>
</reference>
<proteinExistence type="predicted"/>
<sequence length="80" mass="8566">MYEQPAAVFESPNLGAALVPCGTQWNGLLATFPSPEQAAQPTCLGQGRGLQTRIAEVPPPCLRRRSVGAVHSVLRNPQRT</sequence>
<dbReference type="EMBL" id="FNST01000001">
    <property type="protein sequence ID" value="SEB31537.1"/>
    <property type="molecule type" value="Genomic_DNA"/>
</dbReference>
<evidence type="ECO:0000313" key="2">
    <source>
        <dbReference type="Proteomes" id="UP000198609"/>
    </source>
</evidence>
<name>A0A1H4IBU4_STRMJ</name>
<accession>A0A1H4IBU4</accession>
<protein>
    <submittedName>
        <fullName evidence="1">Uncharacterized protein</fullName>
    </submittedName>
</protein>
<organism evidence="1 2">
    <name type="scientific">Streptomyces melanosporofaciens</name>
    <dbReference type="NCBI Taxonomy" id="67327"/>
    <lineage>
        <taxon>Bacteria</taxon>
        <taxon>Bacillati</taxon>
        <taxon>Actinomycetota</taxon>
        <taxon>Actinomycetes</taxon>
        <taxon>Kitasatosporales</taxon>
        <taxon>Streptomycetaceae</taxon>
        <taxon>Streptomyces</taxon>
        <taxon>Streptomyces violaceusniger group</taxon>
    </lineage>
</organism>
<dbReference type="Proteomes" id="UP000198609">
    <property type="component" value="Unassembled WGS sequence"/>
</dbReference>
<keyword evidence="2" id="KW-1185">Reference proteome</keyword>
<dbReference type="AlphaFoldDB" id="A0A1H4IBU4"/>
<evidence type="ECO:0000313" key="1">
    <source>
        <dbReference type="EMBL" id="SEB31537.1"/>
    </source>
</evidence>
<gene>
    <name evidence="1" type="ORF">SAMN04490356_0456</name>
</gene>